<sequence length="530" mass="58801">MSQEAELNYFADLIEHQAKTLGDKPYILYEDKKISFAEYDRATCRAVNGLAAQGARPGDGVAILMTNCPEYLYIFYGMPRGGFYSVPVNVALKREGLRYILTNSDVKYLIIDDALFDKFTELGPPVGSIEKVFVRRTSNAPLPAGTLDLSVLFDAPSERPSHNPAPDAITYLMYTSGTTGFPKGVVNRNHSGNVQQFLALANVLVQSDDVLYTALPLFHANALILTAGFSMCAGVPFALEKRFSASRFWDSMRRYGVTQFNALGAMIPILMKQPEKPNDADNPVRVVNSAACPANLWEAFEKRFGVKIWEAYGAVDGGGVLIFNFGNAPVGSVGKPMPHIEWKLADDDGNEVPLGQVGELVTKVLDKKTRSVEYYKNPDATASKVRGDWIHSGDLFYADAEGNLYFVDRKTDSMRRRGENISSFEVENIIEKHPAVAECAAFGVPSELGEDDVMVWVKPKEGAELDLKDLMRHCAANMAYFMVPRYVDVVDEIPRTGTLRVQKGDMKKRGVTAKTWDREKQMPELELKKA</sequence>
<dbReference type="InterPro" id="IPR000873">
    <property type="entry name" value="AMP-dep_synth/lig_dom"/>
</dbReference>
<dbReference type="Gene3D" id="3.40.50.12780">
    <property type="entry name" value="N-terminal domain of ligase-like"/>
    <property type="match status" value="1"/>
</dbReference>
<evidence type="ECO:0000256" key="1">
    <source>
        <dbReference type="ARBA" id="ARBA00006432"/>
    </source>
</evidence>
<dbReference type="PANTHER" id="PTHR43107">
    <property type="entry name" value="LONG-CHAIN FATTY ACID TRANSPORT PROTEIN"/>
    <property type="match status" value="1"/>
</dbReference>
<dbReference type="InterPro" id="IPR020845">
    <property type="entry name" value="AMP-binding_CS"/>
</dbReference>
<dbReference type="SUPFAM" id="SSF56801">
    <property type="entry name" value="Acetyl-CoA synthetase-like"/>
    <property type="match status" value="1"/>
</dbReference>
<dbReference type="Gene3D" id="3.30.300.30">
    <property type="match status" value="1"/>
</dbReference>
<reference evidence="7 8" key="1">
    <citation type="journal article" date="2017" name="ISME J.">
        <title>Energy and carbon metabolisms in a deep terrestrial subsurface fluid microbial community.</title>
        <authorList>
            <person name="Momper L."/>
            <person name="Jungbluth S.P."/>
            <person name="Lee M.D."/>
            <person name="Amend J.P."/>
        </authorList>
    </citation>
    <scope>NUCLEOTIDE SEQUENCE [LARGE SCALE GENOMIC DNA]</scope>
    <source>
        <strain evidence="7">SURF_17</strain>
    </source>
</reference>
<evidence type="ECO:0000256" key="3">
    <source>
        <dbReference type="ARBA" id="ARBA00022741"/>
    </source>
</evidence>
<dbReference type="Pfam" id="PF13193">
    <property type="entry name" value="AMP-binding_C"/>
    <property type="match status" value="1"/>
</dbReference>
<organism evidence="7 8">
    <name type="scientific">Candidatus Abyssobacteria bacterium SURF_17</name>
    <dbReference type="NCBI Taxonomy" id="2093361"/>
    <lineage>
        <taxon>Bacteria</taxon>
        <taxon>Pseudomonadati</taxon>
        <taxon>Candidatus Hydrogenedentota</taxon>
        <taxon>Candidatus Abyssobacteria</taxon>
    </lineage>
</organism>
<proteinExistence type="inferred from homology"/>
<name>A0A419EZY3_9BACT</name>
<evidence type="ECO:0000256" key="4">
    <source>
        <dbReference type="ARBA" id="ARBA00022840"/>
    </source>
</evidence>
<keyword evidence="2 7" id="KW-0436">Ligase</keyword>
<evidence type="ECO:0000259" key="5">
    <source>
        <dbReference type="Pfam" id="PF00501"/>
    </source>
</evidence>
<dbReference type="AlphaFoldDB" id="A0A419EZY3"/>
<dbReference type="GO" id="GO:0005524">
    <property type="term" value="F:ATP binding"/>
    <property type="evidence" value="ECO:0007669"/>
    <property type="project" value="UniProtKB-KW"/>
</dbReference>
<evidence type="ECO:0000313" key="7">
    <source>
        <dbReference type="EMBL" id="RJP71092.1"/>
    </source>
</evidence>
<protein>
    <submittedName>
        <fullName evidence="7">ATP-dependent acyl-CoA ligase</fullName>
    </submittedName>
</protein>
<keyword evidence="4" id="KW-0067">ATP-binding</keyword>
<dbReference type="InterPro" id="IPR045851">
    <property type="entry name" value="AMP-bd_C_sf"/>
</dbReference>
<gene>
    <name evidence="7" type="ORF">C4532_08075</name>
</gene>
<dbReference type="PROSITE" id="PS00455">
    <property type="entry name" value="AMP_BINDING"/>
    <property type="match status" value="1"/>
</dbReference>
<dbReference type="EMBL" id="QZKI01000062">
    <property type="protein sequence ID" value="RJP71092.1"/>
    <property type="molecule type" value="Genomic_DNA"/>
</dbReference>
<evidence type="ECO:0000259" key="6">
    <source>
        <dbReference type="Pfam" id="PF13193"/>
    </source>
</evidence>
<dbReference type="InterPro" id="IPR042099">
    <property type="entry name" value="ANL_N_sf"/>
</dbReference>
<dbReference type="GO" id="GO:0005886">
    <property type="term" value="C:plasma membrane"/>
    <property type="evidence" value="ECO:0007669"/>
    <property type="project" value="TreeGrafter"/>
</dbReference>
<evidence type="ECO:0000256" key="2">
    <source>
        <dbReference type="ARBA" id="ARBA00022598"/>
    </source>
</evidence>
<dbReference type="InterPro" id="IPR025110">
    <property type="entry name" value="AMP-bd_C"/>
</dbReference>
<comment type="similarity">
    <text evidence="1">Belongs to the ATP-dependent AMP-binding enzyme family.</text>
</comment>
<dbReference type="GO" id="GO:0005324">
    <property type="term" value="F:long-chain fatty acid transmembrane transporter activity"/>
    <property type="evidence" value="ECO:0007669"/>
    <property type="project" value="TreeGrafter"/>
</dbReference>
<evidence type="ECO:0000313" key="8">
    <source>
        <dbReference type="Proteomes" id="UP000285961"/>
    </source>
</evidence>
<feature type="domain" description="AMP-dependent synthetase/ligase" evidence="5">
    <location>
        <begin position="15"/>
        <end position="362"/>
    </location>
</feature>
<accession>A0A419EZY3</accession>
<dbReference type="GO" id="GO:0044539">
    <property type="term" value="P:long-chain fatty acid import into cell"/>
    <property type="evidence" value="ECO:0007669"/>
    <property type="project" value="TreeGrafter"/>
</dbReference>
<dbReference type="GO" id="GO:0004467">
    <property type="term" value="F:long-chain fatty acid-CoA ligase activity"/>
    <property type="evidence" value="ECO:0007669"/>
    <property type="project" value="TreeGrafter"/>
</dbReference>
<dbReference type="PANTHER" id="PTHR43107:SF15">
    <property type="entry name" value="FATTY ACID TRANSPORT PROTEIN 3, ISOFORM A"/>
    <property type="match status" value="1"/>
</dbReference>
<comment type="caution">
    <text evidence="7">The sequence shown here is derived from an EMBL/GenBank/DDBJ whole genome shotgun (WGS) entry which is preliminary data.</text>
</comment>
<dbReference type="Proteomes" id="UP000285961">
    <property type="component" value="Unassembled WGS sequence"/>
</dbReference>
<feature type="domain" description="AMP-binding enzyme C-terminal" evidence="6">
    <location>
        <begin position="425"/>
        <end position="498"/>
    </location>
</feature>
<keyword evidence="3" id="KW-0547">Nucleotide-binding</keyword>
<dbReference type="Pfam" id="PF00501">
    <property type="entry name" value="AMP-binding"/>
    <property type="match status" value="1"/>
</dbReference>